<organism evidence="2 3">
    <name type="scientific">Trypanosoma conorhini</name>
    <dbReference type="NCBI Taxonomy" id="83891"/>
    <lineage>
        <taxon>Eukaryota</taxon>
        <taxon>Discoba</taxon>
        <taxon>Euglenozoa</taxon>
        <taxon>Kinetoplastea</taxon>
        <taxon>Metakinetoplastina</taxon>
        <taxon>Trypanosomatida</taxon>
        <taxon>Trypanosomatidae</taxon>
        <taxon>Trypanosoma</taxon>
    </lineage>
</organism>
<reference evidence="2 3" key="1">
    <citation type="journal article" date="2018" name="BMC Genomics">
        <title>Genomic comparison of Trypanosoma conorhini and Trypanosoma rangeli to Trypanosoma cruzi strains of high and low virulence.</title>
        <authorList>
            <person name="Bradwell K.R."/>
            <person name="Koparde V.N."/>
            <person name="Matveyev A.V."/>
            <person name="Serrano M.G."/>
            <person name="Alves J.M."/>
            <person name="Parikh H."/>
            <person name="Huang B."/>
            <person name="Lee V."/>
            <person name="Espinosa-Alvarez O."/>
            <person name="Ortiz P.A."/>
            <person name="Costa-Martins A.G."/>
            <person name="Teixeira M.M."/>
            <person name="Buck G.A."/>
        </authorList>
    </citation>
    <scope>NUCLEOTIDE SEQUENCE [LARGE SCALE GENOMIC DNA]</scope>
    <source>
        <strain evidence="2 3">025E</strain>
    </source>
</reference>
<feature type="region of interest" description="Disordered" evidence="1">
    <location>
        <begin position="46"/>
        <end position="72"/>
    </location>
</feature>
<feature type="compositionally biased region" description="Basic and acidic residues" evidence="1">
    <location>
        <begin position="61"/>
        <end position="71"/>
    </location>
</feature>
<comment type="caution">
    <text evidence="2">The sequence shown here is derived from an EMBL/GenBank/DDBJ whole genome shotgun (WGS) entry which is preliminary data.</text>
</comment>
<feature type="compositionally biased region" description="Low complexity" evidence="1">
    <location>
        <begin position="185"/>
        <end position="194"/>
    </location>
</feature>
<protein>
    <submittedName>
        <fullName evidence="2">Uncharacterized protein</fullName>
    </submittedName>
</protein>
<dbReference type="EMBL" id="MKKU01000044">
    <property type="protein sequence ID" value="RNF26393.1"/>
    <property type="molecule type" value="Genomic_DNA"/>
</dbReference>
<dbReference type="RefSeq" id="XP_029231599.1">
    <property type="nucleotide sequence ID" value="XM_029368192.1"/>
</dbReference>
<accession>A0A3R7NZN2</accession>
<evidence type="ECO:0000313" key="3">
    <source>
        <dbReference type="Proteomes" id="UP000284403"/>
    </source>
</evidence>
<feature type="region of interest" description="Disordered" evidence="1">
    <location>
        <begin position="172"/>
        <end position="197"/>
    </location>
</feature>
<sequence length="233" mass="24422">MARIPTARRTMRPQRSGDGASGSTVRVACSSCPAAASWFVVGAAQTPSKKRAGKSVGSAGAEKRDGAHDGGVRTAQLRVRLLQQRRPDNPLGPAGLAGAKRGAAVSNHIRSAAVFAECHAVGATRFLHSLPQEWGGSPARKPLRHTNGNAHVNPESSAWPVTWHSRRGLLRGSGKMRAGRPAAGQSSPCSCQSPHPAETARVVRRGKQKIHFTVKHFPAAAAAVQNTPLRAAA</sequence>
<dbReference type="GeneID" id="40314865"/>
<keyword evidence="3" id="KW-1185">Reference proteome</keyword>
<dbReference type="Proteomes" id="UP000284403">
    <property type="component" value="Unassembled WGS sequence"/>
</dbReference>
<evidence type="ECO:0000313" key="2">
    <source>
        <dbReference type="EMBL" id="RNF26393.1"/>
    </source>
</evidence>
<evidence type="ECO:0000256" key="1">
    <source>
        <dbReference type="SAM" id="MobiDB-lite"/>
    </source>
</evidence>
<dbReference type="AlphaFoldDB" id="A0A3R7NZN2"/>
<feature type="region of interest" description="Disordered" evidence="1">
    <location>
        <begin position="1"/>
        <end position="24"/>
    </location>
</feature>
<name>A0A3R7NZN2_9TRYP</name>
<gene>
    <name evidence="2" type="ORF">Tco025E_01254</name>
</gene>
<proteinExistence type="predicted"/>